<evidence type="ECO:0000256" key="1">
    <source>
        <dbReference type="ARBA" id="ARBA00010088"/>
    </source>
</evidence>
<feature type="signal peptide" evidence="5">
    <location>
        <begin position="1"/>
        <end position="24"/>
    </location>
</feature>
<evidence type="ECO:0000259" key="6">
    <source>
        <dbReference type="Pfam" id="PF00561"/>
    </source>
</evidence>
<feature type="domain" description="AB hydrolase-1" evidence="6">
    <location>
        <begin position="126"/>
        <end position="247"/>
    </location>
</feature>
<organism evidence="8 9">
    <name type="scientific">Amycolatopsis samaneae</name>
    <dbReference type="NCBI Taxonomy" id="664691"/>
    <lineage>
        <taxon>Bacteria</taxon>
        <taxon>Bacillati</taxon>
        <taxon>Actinomycetota</taxon>
        <taxon>Actinomycetes</taxon>
        <taxon>Pseudonocardiales</taxon>
        <taxon>Pseudonocardiaceae</taxon>
        <taxon>Amycolatopsis</taxon>
    </lineage>
</organism>
<dbReference type="Gene3D" id="3.40.50.1820">
    <property type="entry name" value="alpha/beta hydrolase"/>
    <property type="match status" value="1"/>
</dbReference>
<sequence length="510" mass="53262">MRARRGALAAVLLLALTACAPAPADPPPSGPVAGRAGTSPAPPPLGTGGAAVPELRWTPCHGSFQCAGAPVPLNYREPHGKTITLSVIRLPAKDPARRAGSLFVNFGGPGTDGVGELTRFGPHYPEHLRDRYDLVSFDPRGIGGSAPVSCPGAEEPKLEGSPLRPEQREAFYAAGAAVGRACAAGSGELLNHLSTANTARDMDLLRQAVGDRELNYYGYSYGTYLGGTYANLFPGSVRSMVLDGTLDLVANATGKPGQEHAPVDVRADVASAQQEELEHFFAVCAAAGPKCAFSQGDQRQKFADIFAKLSQGPVGGVTLASLLQQIDSALYLSPRWKALGQTLNSLAASSAGAAAAHPPVLDPYVPVHTGGFLAVQCADSDNPRHPADYDRLAASEQARQPYFGLAAVFSLTQCVDWPGHDADRYTGPWNRPRKNPILVLNNRFDPATPLANARATAAQLGDGHVLVVDGAGHTSLDVPSTCASAAIGRYLDDLTVPAEGTTCPPDAQPF</sequence>
<dbReference type="SUPFAM" id="SSF53474">
    <property type="entry name" value="alpha/beta-Hydrolases"/>
    <property type="match status" value="1"/>
</dbReference>
<dbReference type="RefSeq" id="WP_345387229.1">
    <property type="nucleotide sequence ID" value="NZ_BAABHG010000002.1"/>
</dbReference>
<reference evidence="9" key="1">
    <citation type="journal article" date="2019" name="Int. J. Syst. Evol. Microbiol.">
        <title>The Global Catalogue of Microorganisms (GCM) 10K type strain sequencing project: providing services to taxonomists for standard genome sequencing and annotation.</title>
        <authorList>
            <consortium name="The Broad Institute Genomics Platform"/>
            <consortium name="The Broad Institute Genome Sequencing Center for Infectious Disease"/>
            <person name="Wu L."/>
            <person name="Ma J."/>
        </authorList>
    </citation>
    <scope>NUCLEOTIDE SEQUENCE [LARGE SCALE GENOMIC DNA]</scope>
    <source>
        <strain evidence="9">CGMCC 4.7643</strain>
    </source>
</reference>
<protein>
    <submittedName>
        <fullName evidence="8">Alpha/beta hydrolase</fullName>
    </submittedName>
</protein>
<accession>A0ABW5GCF3</accession>
<dbReference type="Proteomes" id="UP001597419">
    <property type="component" value="Unassembled WGS sequence"/>
</dbReference>
<feature type="region of interest" description="Disordered" evidence="4">
    <location>
        <begin position="24"/>
        <end position="50"/>
    </location>
</feature>
<proteinExistence type="inferred from homology"/>
<keyword evidence="9" id="KW-1185">Reference proteome</keyword>
<evidence type="ECO:0000256" key="4">
    <source>
        <dbReference type="SAM" id="MobiDB-lite"/>
    </source>
</evidence>
<dbReference type="EMBL" id="JBHUKU010000004">
    <property type="protein sequence ID" value="MFD2458846.1"/>
    <property type="molecule type" value="Genomic_DNA"/>
</dbReference>
<dbReference type="PANTHER" id="PTHR43248">
    <property type="entry name" value="2-SUCCINYL-6-HYDROXY-2,4-CYCLOHEXADIENE-1-CARBOXYLATE SYNTHASE"/>
    <property type="match status" value="1"/>
</dbReference>
<dbReference type="GO" id="GO:0016787">
    <property type="term" value="F:hydrolase activity"/>
    <property type="evidence" value="ECO:0007669"/>
    <property type="project" value="UniProtKB-KW"/>
</dbReference>
<name>A0ABW5GCF3_9PSEU</name>
<keyword evidence="3 8" id="KW-0378">Hydrolase</keyword>
<dbReference type="InterPro" id="IPR000073">
    <property type="entry name" value="AB_hydrolase_1"/>
</dbReference>
<dbReference type="PANTHER" id="PTHR43248:SF29">
    <property type="entry name" value="TRIPEPTIDYL AMINOPEPTIDASE"/>
    <property type="match status" value="1"/>
</dbReference>
<evidence type="ECO:0000259" key="7">
    <source>
        <dbReference type="Pfam" id="PF08386"/>
    </source>
</evidence>
<dbReference type="Pfam" id="PF00561">
    <property type="entry name" value="Abhydrolase_1"/>
    <property type="match status" value="1"/>
</dbReference>
<dbReference type="InterPro" id="IPR051601">
    <property type="entry name" value="Serine_prot/Carboxylest_S33"/>
</dbReference>
<evidence type="ECO:0000313" key="8">
    <source>
        <dbReference type="EMBL" id="MFD2458846.1"/>
    </source>
</evidence>
<dbReference type="InterPro" id="IPR029058">
    <property type="entry name" value="AB_hydrolase_fold"/>
</dbReference>
<evidence type="ECO:0000313" key="9">
    <source>
        <dbReference type="Proteomes" id="UP001597419"/>
    </source>
</evidence>
<dbReference type="InterPro" id="IPR013595">
    <property type="entry name" value="Pept_S33_TAP-like_C"/>
</dbReference>
<evidence type="ECO:0000256" key="2">
    <source>
        <dbReference type="ARBA" id="ARBA00022729"/>
    </source>
</evidence>
<dbReference type="PROSITE" id="PS51257">
    <property type="entry name" value="PROKAR_LIPOPROTEIN"/>
    <property type="match status" value="1"/>
</dbReference>
<feature type="chain" id="PRO_5046558805" evidence="5">
    <location>
        <begin position="25"/>
        <end position="510"/>
    </location>
</feature>
<comment type="similarity">
    <text evidence="1">Belongs to the peptidase S33 family.</text>
</comment>
<evidence type="ECO:0000256" key="5">
    <source>
        <dbReference type="SAM" id="SignalP"/>
    </source>
</evidence>
<feature type="domain" description="Peptidase S33 tripeptidyl aminopeptidase-like C-terminal" evidence="7">
    <location>
        <begin position="401"/>
        <end position="503"/>
    </location>
</feature>
<comment type="caution">
    <text evidence="8">The sequence shown here is derived from an EMBL/GenBank/DDBJ whole genome shotgun (WGS) entry which is preliminary data.</text>
</comment>
<keyword evidence="2 5" id="KW-0732">Signal</keyword>
<gene>
    <name evidence="8" type="ORF">ACFSYJ_09545</name>
</gene>
<dbReference type="Pfam" id="PF08386">
    <property type="entry name" value="Abhydrolase_4"/>
    <property type="match status" value="1"/>
</dbReference>
<evidence type="ECO:0000256" key="3">
    <source>
        <dbReference type="ARBA" id="ARBA00022801"/>
    </source>
</evidence>